<evidence type="ECO:0000259" key="5">
    <source>
        <dbReference type="PROSITE" id="PS50977"/>
    </source>
</evidence>
<evidence type="ECO:0000256" key="1">
    <source>
        <dbReference type="ARBA" id="ARBA00023015"/>
    </source>
</evidence>
<proteinExistence type="predicted"/>
<dbReference type="PROSITE" id="PS50977">
    <property type="entry name" value="HTH_TETR_2"/>
    <property type="match status" value="1"/>
</dbReference>
<evidence type="ECO:0000256" key="4">
    <source>
        <dbReference type="PROSITE-ProRule" id="PRU00335"/>
    </source>
</evidence>
<dbReference type="RefSeq" id="WP_202779330.1">
    <property type="nucleotide sequence ID" value="NZ_CP065425.1"/>
</dbReference>
<organism evidence="6 7">
    <name type="scientific">Heyndrickxia vini</name>
    <dbReference type="NCBI Taxonomy" id="1476025"/>
    <lineage>
        <taxon>Bacteria</taxon>
        <taxon>Bacillati</taxon>
        <taxon>Bacillota</taxon>
        <taxon>Bacilli</taxon>
        <taxon>Bacillales</taxon>
        <taxon>Bacillaceae</taxon>
        <taxon>Heyndrickxia</taxon>
    </lineage>
</organism>
<dbReference type="Gene3D" id="1.10.357.10">
    <property type="entry name" value="Tetracycline Repressor, domain 2"/>
    <property type="match status" value="1"/>
</dbReference>
<dbReference type="InterPro" id="IPR009057">
    <property type="entry name" value="Homeodomain-like_sf"/>
</dbReference>
<dbReference type="Pfam" id="PF00440">
    <property type="entry name" value="TetR_N"/>
    <property type="match status" value="1"/>
</dbReference>
<name>A0ABX7E3T3_9BACI</name>
<evidence type="ECO:0000256" key="2">
    <source>
        <dbReference type="ARBA" id="ARBA00023125"/>
    </source>
</evidence>
<feature type="DNA-binding region" description="H-T-H motif" evidence="4">
    <location>
        <begin position="27"/>
        <end position="46"/>
    </location>
</feature>
<protein>
    <submittedName>
        <fullName evidence="6">TetR/AcrR family transcriptional regulator</fullName>
    </submittedName>
</protein>
<dbReference type="InterPro" id="IPR001647">
    <property type="entry name" value="HTH_TetR"/>
</dbReference>
<dbReference type="EMBL" id="CP065425">
    <property type="protein sequence ID" value="QQZ10389.1"/>
    <property type="molecule type" value="Genomic_DNA"/>
</dbReference>
<dbReference type="SUPFAM" id="SSF46689">
    <property type="entry name" value="Homeodomain-like"/>
    <property type="match status" value="1"/>
</dbReference>
<dbReference type="Pfam" id="PF21993">
    <property type="entry name" value="TetR_C_13_2"/>
    <property type="match status" value="1"/>
</dbReference>
<feature type="domain" description="HTH tetR-type" evidence="5">
    <location>
        <begin position="4"/>
        <end position="64"/>
    </location>
</feature>
<dbReference type="SUPFAM" id="SSF48498">
    <property type="entry name" value="Tetracyclin repressor-like, C-terminal domain"/>
    <property type="match status" value="1"/>
</dbReference>
<keyword evidence="2 4" id="KW-0238">DNA-binding</keyword>
<evidence type="ECO:0000313" key="6">
    <source>
        <dbReference type="EMBL" id="QQZ10389.1"/>
    </source>
</evidence>
<dbReference type="PANTHER" id="PTHR47506">
    <property type="entry name" value="TRANSCRIPTIONAL REGULATORY PROTEIN"/>
    <property type="match status" value="1"/>
</dbReference>
<gene>
    <name evidence="6" type="ORF">I5776_05445</name>
</gene>
<dbReference type="InterPro" id="IPR054156">
    <property type="entry name" value="YxaF_TetR_C"/>
</dbReference>
<dbReference type="Proteomes" id="UP000595691">
    <property type="component" value="Chromosome"/>
</dbReference>
<accession>A0ABX7E3T3</accession>
<reference evidence="6 7" key="1">
    <citation type="submission" date="2020-11" db="EMBL/GenBank/DDBJ databases">
        <title>Taxonomic evaluation of the Bacillus sporothermodurans group of bacteria based on whole genome sequences.</title>
        <authorList>
            <person name="Fiedler G."/>
            <person name="Herbstmann A.-D."/>
            <person name="Doll E."/>
            <person name="Wenning M."/>
            <person name="Brinks E."/>
            <person name="Kabisch J."/>
            <person name="Breitenwieser F."/>
            <person name="Lappann M."/>
            <person name="Boehnlein C."/>
            <person name="Franz C."/>
        </authorList>
    </citation>
    <scope>NUCLEOTIDE SEQUENCE [LARGE SCALE GENOMIC DNA]</scope>
    <source>
        <strain evidence="6 7">JCM 19841</strain>
    </source>
</reference>
<keyword evidence="3" id="KW-0804">Transcription</keyword>
<keyword evidence="7" id="KW-1185">Reference proteome</keyword>
<dbReference type="InterPro" id="IPR036271">
    <property type="entry name" value="Tet_transcr_reg_TetR-rel_C_sf"/>
</dbReference>
<keyword evidence="1" id="KW-0805">Transcription regulation</keyword>
<dbReference type="PANTHER" id="PTHR47506:SF3">
    <property type="entry name" value="HTH-TYPE TRANSCRIPTIONAL REGULATOR LMRA"/>
    <property type="match status" value="1"/>
</dbReference>
<sequence length="187" mass="20967">MEKENSKDKIISTASRLFQLQGYHATGLNQILKESEAPKGSLYYYFPNGKEQLAIESVQLTARFVSERIEEGLNRHSDPVVAIQGFIDDMAKQFQEKRCSEGVPIAAVALETSLTSEELRKACQVAYEKFQDVFTRKLIQSGYEENRAKELGIVINSMLEGAFLISFTTGTSKPLQLVSKQIPVLLQ</sequence>
<evidence type="ECO:0000313" key="7">
    <source>
        <dbReference type="Proteomes" id="UP000595691"/>
    </source>
</evidence>
<evidence type="ECO:0000256" key="3">
    <source>
        <dbReference type="ARBA" id="ARBA00023163"/>
    </source>
</evidence>